<sequence>ANLNILLTSIASLTQSVNEIKTILNSSDMKSQLEIIKNSIDSLKHRFAIYKQNQNEFVTTIQCISSKHGIKIQCFEDILMTTTTTLENLLTSTSALQDTMNNMLFHIVMTIIFQMHYVNGFDLESQFQDRNYIYDFELGSKNQKNKRITHNYVNLFIKEFDIQFENT</sequence>
<comment type="caution">
    <text evidence="1">The sequence shown here is derived from an EMBL/GenBank/DDBJ whole genome shotgun (WGS) entry which is preliminary data.</text>
</comment>
<protein>
    <submittedName>
        <fullName evidence="1">13668_t:CDS:1</fullName>
    </submittedName>
</protein>
<dbReference type="EMBL" id="CAJVQC010087042">
    <property type="protein sequence ID" value="CAG8823056.1"/>
    <property type="molecule type" value="Genomic_DNA"/>
</dbReference>
<proteinExistence type="predicted"/>
<evidence type="ECO:0000313" key="2">
    <source>
        <dbReference type="Proteomes" id="UP000789920"/>
    </source>
</evidence>
<feature type="non-terminal residue" evidence="1">
    <location>
        <position position="1"/>
    </location>
</feature>
<gene>
    <name evidence="1" type="ORF">RPERSI_LOCUS25945</name>
</gene>
<feature type="non-terminal residue" evidence="1">
    <location>
        <position position="167"/>
    </location>
</feature>
<accession>A0ACA9S1W3</accession>
<reference evidence="1" key="1">
    <citation type="submission" date="2021-06" db="EMBL/GenBank/DDBJ databases">
        <authorList>
            <person name="Kallberg Y."/>
            <person name="Tangrot J."/>
            <person name="Rosling A."/>
        </authorList>
    </citation>
    <scope>NUCLEOTIDE SEQUENCE</scope>
    <source>
        <strain evidence="1">MA461A</strain>
    </source>
</reference>
<evidence type="ECO:0000313" key="1">
    <source>
        <dbReference type="EMBL" id="CAG8823056.1"/>
    </source>
</evidence>
<name>A0ACA9S1W3_9GLOM</name>
<organism evidence="1 2">
    <name type="scientific">Racocetra persica</name>
    <dbReference type="NCBI Taxonomy" id="160502"/>
    <lineage>
        <taxon>Eukaryota</taxon>
        <taxon>Fungi</taxon>
        <taxon>Fungi incertae sedis</taxon>
        <taxon>Mucoromycota</taxon>
        <taxon>Glomeromycotina</taxon>
        <taxon>Glomeromycetes</taxon>
        <taxon>Diversisporales</taxon>
        <taxon>Gigasporaceae</taxon>
        <taxon>Racocetra</taxon>
    </lineage>
</organism>
<keyword evidence="2" id="KW-1185">Reference proteome</keyword>
<dbReference type="Proteomes" id="UP000789920">
    <property type="component" value="Unassembled WGS sequence"/>
</dbReference>